<evidence type="ECO:0000313" key="10">
    <source>
        <dbReference type="Proteomes" id="UP000078542"/>
    </source>
</evidence>
<evidence type="ECO:0000256" key="5">
    <source>
        <dbReference type="ARBA" id="ARBA00022723"/>
    </source>
</evidence>
<keyword evidence="5" id="KW-0479">Metal-binding</keyword>
<sequence>MQERNHTRKKKQHWIAPLFQIRSQHGFYHASLPKLHLEDIRFHNYFRMFATQLEALLSVVGPHLQKQDFIREAITPAERLALTLRYLTSGDSMTSMTFQYLMGKTTVCNIVRETCSVIWNVLHPMVLPPILTKEKWIEITRDFKELRNFIHCIGAIDGKHVIIQVRTSPHSPNNAGSSYYNYKGAYSVVLLAICDAQYIFRYVDIGAYGRQSDGGIFQASTIGQKFDSDHMNVPKPAAIEGGRILPYCLVGDEAFPLKSYLLRPYPGKNGLTPEQAVYNYRLSRTRRMIENTFGILASQWRIYRKPIIANPKNVMLMIQATVCLHNWLRKCDADNATYLNAGLVDEDDPNSSNGFRDGSWRRIFENGCAFTDITRSGSNMSARRCMTIRDKFCDYFNNEGAVSWQENRF</sequence>
<keyword evidence="7" id="KW-0539">Nucleus</keyword>
<comment type="cofactor">
    <cofactor evidence="1">
        <name>a divalent metal cation</name>
        <dbReference type="ChEBI" id="CHEBI:60240"/>
    </cofactor>
</comment>
<feature type="domain" description="DDE Tnp4" evidence="8">
    <location>
        <begin position="156"/>
        <end position="326"/>
    </location>
</feature>
<dbReference type="PANTHER" id="PTHR22930">
    <property type="match status" value="1"/>
</dbReference>
<keyword evidence="6" id="KW-0378">Hydrolase</keyword>
<keyword evidence="4" id="KW-0540">Nuclease</keyword>
<dbReference type="GO" id="GO:0046872">
    <property type="term" value="F:metal ion binding"/>
    <property type="evidence" value="ECO:0007669"/>
    <property type="project" value="UniProtKB-KW"/>
</dbReference>
<evidence type="ECO:0000256" key="4">
    <source>
        <dbReference type="ARBA" id="ARBA00022722"/>
    </source>
</evidence>
<proteinExistence type="inferred from homology"/>
<evidence type="ECO:0000256" key="2">
    <source>
        <dbReference type="ARBA" id="ARBA00004123"/>
    </source>
</evidence>
<evidence type="ECO:0000256" key="3">
    <source>
        <dbReference type="ARBA" id="ARBA00006958"/>
    </source>
</evidence>
<comment type="similarity">
    <text evidence="3">Belongs to the HARBI1 family.</text>
</comment>
<evidence type="ECO:0000313" key="9">
    <source>
        <dbReference type="EMBL" id="KYN01992.1"/>
    </source>
</evidence>
<evidence type="ECO:0000256" key="1">
    <source>
        <dbReference type="ARBA" id="ARBA00001968"/>
    </source>
</evidence>
<dbReference type="EMBL" id="KQ977564">
    <property type="protein sequence ID" value="KYN01992.1"/>
    <property type="molecule type" value="Genomic_DNA"/>
</dbReference>
<accession>A0A151IHW2</accession>
<organism evidence="9 10">
    <name type="scientific">Cyphomyrmex costatus</name>
    <dbReference type="NCBI Taxonomy" id="456900"/>
    <lineage>
        <taxon>Eukaryota</taxon>
        <taxon>Metazoa</taxon>
        <taxon>Ecdysozoa</taxon>
        <taxon>Arthropoda</taxon>
        <taxon>Hexapoda</taxon>
        <taxon>Insecta</taxon>
        <taxon>Pterygota</taxon>
        <taxon>Neoptera</taxon>
        <taxon>Endopterygota</taxon>
        <taxon>Hymenoptera</taxon>
        <taxon>Apocrita</taxon>
        <taxon>Aculeata</taxon>
        <taxon>Formicoidea</taxon>
        <taxon>Formicidae</taxon>
        <taxon>Myrmicinae</taxon>
        <taxon>Cyphomyrmex</taxon>
    </lineage>
</organism>
<evidence type="ECO:0000256" key="6">
    <source>
        <dbReference type="ARBA" id="ARBA00022801"/>
    </source>
</evidence>
<dbReference type="GO" id="GO:0005634">
    <property type="term" value="C:nucleus"/>
    <property type="evidence" value="ECO:0007669"/>
    <property type="project" value="UniProtKB-SubCell"/>
</dbReference>
<dbReference type="InterPro" id="IPR027806">
    <property type="entry name" value="HARBI1_dom"/>
</dbReference>
<dbReference type="Pfam" id="PF13359">
    <property type="entry name" value="DDE_Tnp_4"/>
    <property type="match status" value="1"/>
</dbReference>
<dbReference type="STRING" id="456900.A0A151IHW2"/>
<dbReference type="PANTHER" id="PTHR22930:SF269">
    <property type="entry name" value="NUCLEASE HARBI1-LIKE PROTEIN"/>
    <property type="match status" value="1"/>
</dbReference>
<dbReference type="InterPro" id="IPR045249">
    <property type="entry name" value="HARBI1-like"/>
</dbReference>
<gene>
    <name evidence="9" type="ORF">ALC62_07209</name>
</gene>
<comment type="subcellular location">
    <subcellularLocation>
        <location evidence="2">Nucleus</location>
    </subcellularLocation>
</comment>
<protein>
    <submittedName>
        <fullName evidence="9">Putative nuclease HARBI1</fullName>
    </submittedName>
</protein>
<dbReference type="Proteomes" id="UP000078542">
    <property type="component" value="Unassembled WGS sequence"/>
</dbReference>
<keyword evidence="10" id="KW-1185">Reference proteome</keyword>
<evidence type="ECO:0000256" key="7">
    <source>
        <dbReference type="ARBA" id="ARBA00023242"/>
    </source>
</evidence>
<reference evidence="9 10" key="1">
    <citation type="submission" date="2016-03" db="EMBL/GenBank/DDBJ databases">
        <title>Cyphomyrmex costatus WGS genome.</title>
        <authorList>
            <person name="Nygaard S."/>
            <person name="Hu H."/>
            <person name="Boomsma J."/>
            <person name="Zhang G."/>
        </authorList>
    </citation>
    <scope>NUCLEOTIDE SEQUENCE [LARGE SCALE GENOMIC DNA]</scope>
    <source>
        <strain evidence="9">MS0001</strain>
        <tissue evidence="9">Whole body</tissue>
    </source>
</reference>
<evidence type="ECO:0000259" key="8">
    <source>
        <dbReference type="Pfam" id="PF13359"/>
    </source>
</evidence>
<name>A0A151IHW2_9HYME</name>
<dbReference type="GO" id="GO:0004518">
    <property type="term" value="F:nuclease activity"/>
    <property type="evidence" value="ECO:0007669"/>
    <property type="project" value="UniProtKB-KW"/>
</dbReference>
<dbReference type="AlphaFoldDB" id="A0A151IHW2"/>
<dbReference type="GO" id="GO:0016787">
    <property type="term" value="F:hydrolase activity"/>
    <property type="evidence" value="ECO:0007669"/>
    <property type="project" value="UniProtKB-KW"/>
</dbReference>